<evidence type="ECO:0000256" key="1">
    <source>
        <dbReference type="ARBA" id="ARBA00004123"/>
    </source>
</evidence>
<keyword evidence="5" id="KW-0238">DNA-binding</keyword>
<evidence type="ECO:0000313" key="11">
    <source>
        <dbReference type="EMBL" id="KKO75687.1"/>
    </source>
</evidence>
<dbReference type="VEuPathDB" id="MicrosporidiaDB:G9O61_00g011550"/>
<dbReference type="FunFam" id="1.10.10.10:FF:000035">
    <property type="entry name" value="General transcription factor IIF subunit 2"/>
    <property type="match status" value="1"/>
</dbReference>
<dbReference type="PANTHER" id="PTHR10445:SF0">
    <property type="entry name" value="GENERAL TRANSCRIPTION FACTOR IIF SUBUNIT 2"/>
    <property type="match status" value="1"/>
</dbReference>
<dbReference type="Gene3D" id="1.10.10.10">
    <property type="entry name" value="Winged helix-like DNA-binding domain superfamily/Winged helix DNA-binding domain"/>
    <property type="match status" value="1"/>
</dbReference>
<dbReference type="OrthoDB" id="26094at2759"/>
<evidence type="ECO:0000256" key="7">
    <source>
        <dbReference type="ARBA" id="ARBA00023242"/>
    </source>
</evidence>
<dbReference type="Proteomes" id="UP000034350">
    <property type="component" value="Unassembled WGS sequence"/>
</dbReference>
<dbReference type="EMBL" id="JPQZ01000014">
    <property type="protein sequence ID" value="KKO75687.1"/>
    <property type="molecule type" value="Genomic_DNA"/>
</dbReference>
<dbReference type="VEuPathDB" id="MicrosporidiaDB:NCER_100012"/>
<proteinExistence type="inferred from homology"/>
<dbReference type="RefSeq" id="XP_024331429.1">
    <property type="nucleotide sequence ID" value="XM_024474015.1"/>
</dbReference>
<accession>A0A0F9YT06</accession>
<keyword evidence="4" id="KW-0805">Transcription regulation</keyword>
<comment type="subcellular location">
    <subcellularLocation>
        <location evidence="1">Nucleus</location>
    </subcellularLocation>
</comment>
<dbReference type="InterPro" id="IPR003196">
    <property type="entry name" value="TFIIF_beta"/>
</dbReference>
<evidence type="ECO:0000256" key="9">
    <source>
        <dbReference type="ARBA" id="ARBA00081863"/>
    </source>
</evidence>
<sequence>MEIDDRKKNKKINIVKLPKFLGNYITNLHQQTDIGEVDISDNGNIKFRIYDKSGIGIPLEYNVKQISKNNSDMYVLSNTQILSSIEGEIDSELVVTPIINKKYIEFKKQNAYKVPSTTAIIDSTTEKIRLEKIGNLREMDYLARKRKQMLIDKKRERLDKTEAMNIVFNAFEKYESWTVRDLADFTGQPTAFVQEIVNEICNVDKKEHKSLYTLKNEYK</sequence>
<evidence type="ECO:0000313" key="12">
    <source>
        <dbReference type="Proteomes" id="UP000034350"/>
    </source>
</evidence>
<dbReference type="Pfam" id="PF02270">
    <property type="entry name" value="TFIIF_beta"/>
    <property type="match status" value="1"/>
</dbReference>
<dbReference type="SUPFAM" id="SSF46785">
    <property type="entry name" value="Winged helix' DNA-binding domain"/>
    <property type="match status" value="1"/>
</dbReference>
<organism evidence="11 12">
    <name type="scientific">Vairimorpha ceranae</name>
    <dbReference type="NCBI Taxonomy" id="40302"/>
    <lineage>
        <taxon>Eukaryota</taxon>
        <taxon>Fungi</taxon>
        <taxon>Fungi incertae sedis</taxon>
        <taxon>Microsporidia</taxon>
        <taxon>Nosematidae</taxon>
        <taxon>Vairimorpha</taxon>
    </lineage>
</organism>
<dbReference type="AlphaFoldDB" id="A0A0F9YT06"/>
<evidence type="ECO:0000259" key="10">
    <source>
        <dbReference type="Pfam" id="PF02270"/>
    </source>
</evidence>
<gene>
    <name evidence="11" type="ORF">AAJ76_1400022968</name>
</gene>
<dbReference type="InterPro" id="IPR036390">
    <property type="entry name" value="WH_DNA-bd_sf"/>
</dbReference>
<dbReference type="GeneID" id="36318917"/>
<evidence type="ECO:0000256" key="3">
    <source>
        <dbReference type="ARBA" id="ARBA00021453"/>
    </source>
</evidence>
<dbReference type="GO" id="GO:0006367">
    <property type="term" value="P:transcription initiation at RNA polymerase II promoter"/>
    <property type="evidence" value="ECO:0007669"/>
    <property type="project" value="InterPro"/>
</dbReference>
<keyword evidence="6" id="KW-0804">Transcription</keyword>
<reference evidence="11 12" key="1">
    <citation type="journal article" date="2015" name="Environ. Microbiol.">
        <title>Genome analyses suggest the presence of polyploidy and recent human-driven expansions in eight global populations of the honeybee pathogen Nosema ceranae.</title>
        <authorList>
            <person name="Pelin A."/>
            <person name="Selman M."/>
            <person name="Aris-Brosou S."/>
            <person name="Farinelli L."/>
            <person name="Corradi N."/>
        </authorList>
    </citation>
    <scope>NUCLEOTIDE SEQUENCE [LARGE SCALE GENOMIC DNA]</scope>
    <source>
        <strain evidence="11 12">PA08 1199</strain>
    </source>
</reference>
<dbReference type="GO" id="GO:0005674">
    <property type="term" value="C:transcription factor TFIIF complex"/>
    <property type="evidence" value="ECO:0007669"/>
    <property type="project" value="InterPro"/>
</dbReference>
<dbReference type="PANTHER" id="PTHR10445">
    <property type="entry name" value="GENERAL TRANSCRIPTION FACTOR IIF SUBUNIT 2"/>
    <property type="match status" value="1"/>
</dbReference>
<keyword evidence="11" id="KW-0396">Initiation factor</keyword>
<evidence type="ECO:0000256" key="5">
    <source>
        <dbReference type="ARBA" id="ARBA00023125"/>
    </source>
</evidence>
<keyword evidence="12" id="KW-1185">Reference proteome</keyword>
<keyword evidence="11" id="KW-0648">Protein biosynthesis</keyword>
<protein>
    <recommendedName>
        <fullName evidence="3">Transcription initiation factor IIF subunit beta</fullName>
    </recommendedName>
    <alternativeName>
        <fullName evidence="9">TFIIF medium subunit</fullName>
    </alternativeName>
    <alternativeName>
        <fullName evidence="8">TFIIF-beta</fullName>
    </alternativeName>
</protein>
<name>A0A0F9YT06_9MICR</name>
<evidence type="ECO:0000256" key="8">
    <source>
        <dbReference type="ARBA" id="ARBA00081473"/>
    </source>
</evidence>
<dbReference type="GO" id="GO:0003677">
    <property type="term" value="F:DNA binding"/>
    <property type="evidence" value="ECO:0007669"/>
    <property type="project" value="UniProtKB-KW"/>
</dbReference>
<evidence type="ECO:0000256" key="4">
    <source>
        <dbReference type="ARBA" id="ARBA00023015"/>
    </source>
</evidence>
<comment type="caution">
    <text evidence="11">The sequence shown here is derived from an EMBL/GenBank/DDBJ whole genome shotgun (WGS) entry which is preliminary data.</text>
</comment>
<keyword evidence="7" id="KW-0539">Nucleus</keyword>
<dbReference type="InterPro" id="IPR011039">
    <property type="entry name" value="TFIIF_interaction"/>
</dbReference>
<dbReference type="InterPro" id="IPR040450">
    <property type="entry name" value="TFIIF_beta_HTH"/>
</dbReference>
<feature type="domain" description="TFIIF beta subunit HTH" evidence="10">
    <location>
        <begin position="157"/>
        <end position="219"/>
    </location>
</feature>
<dbReference type="SUPFAM" id="SSF50916">
    <property type="entry name" value="Rap30/74 interaction domains"/>
    <property type="match status" value="1"/>
</dbReference>
<dbReference type="GO" id="GO:0003743">
    <property type="term" value="F:translation initiation factor activity"/>
    <property type="evidence" value="ECO:0007669"/>
    <property type="project" value="UniProtKB-KW"/>
</dbReference>
<dbReference type="VEuPathDB" id="MicrosporidiaDB:AAJ76_1400022968"/>
<dbReference type="InterPro" id="IPR036388">
    <property type="entry name" value="WH-like_DNA-bd_sf"/>
</dbReference>
<evidence type="ECO:0000256" key="6">
    <source>
        <dbReference type="ARBA" id="ARBA00023163"/>
    </source>
</evidence>
<evidence type="ECO:0000256" key="2">
    <source>
        <dbReference type="ARBA" id="ARBA00009543"/>
    </source>
</evidence>
<comment type="similarity">
    <text evidence="2">Belongs to the TFIIF beta subunit family.</text>
</comment>